<proteinExistence type="predicted"/>
<sequence>MRASPLTKRYGFGVHANSEGKIALYGVGSKEYSKLIKDPGIKKVKAMRTSKK</sequence>
<reference evidence="1 2" key="1">
    <citation type="submission" date="2022-02" db="EMBL/GenBank/DDBJ databases">
        <authorList>
            <person name="Min J."/>
        </authorList>
    </citation>
    <scope>NUCLEOTIDE SEQUENCE [LARGE SCALE GENOMIC DNA]</scope>
    <source>
        <strain evidence="1 2">GR10-1</strain>
    </source>
</reference>
<evidence type="ECO:0000313" key="1">
    <source>
        <dbReference type="EMBL" id="MCH5598813.1"/>
    </source>
</evidence>
<evidence type="ECO:0000313" key="2">
    <source>
        <dbReference type="Proteomes" id="UP001202248"/>
    </source>
</evidence>
<protein>
    <submittedName>
        <fullName evidence="1">DUF6157 family protein</fullName>
    </submittedName>
</protein>
<dbReference type="Pfam" id="PF19654">
    <property type="entry name" value="DUF6157"/>
    <property type="match status" value="1"/>
</dbReference>
<keyword evidence="2" id="KW-1185">Reference proteome</keyword>
<dbReference type="InterPro" id="IPR046155">
    <property type="entry name" value="DUF6157"/>
</dbReference>
<accession>A0ABS9SKA6</accession>
<dbReference type="EMBL" id="JAKWBL010000002">
    <property type="protein sequence ID" value="MCH5598813.1"/>
    <property type="molecule type" value="Genomic_DNA"/>
</dbReference>
<dbReference type="Proteomes" id="UP001202248">
    <property type="component" value="Unassembled WGS sequence"/>
</dbReference>
<organism evidence="1 2">
    <name type="scientific">Niabella ginsengisoli</name>
    <dbReference type="NCBI Taxonomy" id="522298"/>
    <lineage>
        <taxon>Bacteria</taxon>
        <taxon>Pseudomonadati</taxon>
        <taxon>Bacteroidota</taxon>
        <taxon>Chitinophagia</taxon>
        <taxon>Chitinophagales</taxon>
        <taxon>Chitinophagaceae</taxon>
        <taxon>Niabella</taxon>
    </lineage>
</organism>
<comment type="caution">
    <text evidence="1">The sequence shown here is derived from an EMBL/GenBank/DDBJ whole genome shotgun (WGS) entry which is preliminary data.</text>
</comment>
<name>A0ABS9SKA6_9BACT</name>
<gene>
    <name evidence="1" type="ORF">MKP09_13310</name>
</gene>